<organism evidence="2 3">
    <name type="scientific">Rubus argutus</name>
    <name type="common">Southern blackberry</name>
    <dbReference type="NCBI Taxonomy" id="59490"/>
    <lineage>
        <taxon>Eukaryota</taxon>
        <taxon>Viridiplantae</taxon>
        <taxon>Streptophyta</taxon>
        <taxon>Embryophyta</taxon>
        <taxon>Tracheophyta</taxon>
        <taxon>Spermatophyta</taxon>
        <taxon>Magnoliopsida</taxon>
        <taxon>eudicotyledons</taxon>
        <taxon>Gunneridae</taxon>
        <taxon>Pentapetalae</taxon>
        <taxon>rosids</taxon>
        <taxon>fabids</taxon>
        <taxon>Rosales</taxon>
        <taxon>Rosaceae</taxon>
        <taxon>Rosoideae</taxon>
        <taxon>Rosoideae incertae sedis</taxon>
        <taxon>Rubus</taxon>
    </lineage>
</organism>
<dbReference type="AlphaFoldDB" id="A0AAW1WCC5"/>
<evidence type="ECO:0000313" key="3">
    <source>
        <dbReference type="Proteomes" id="UP001457282"/>
    </source>
</evidence>
<evidence type="ECO:0000256" key="1">
    <source>
        <dbReference type="SAM" id="MobiDB-lite"/>
    </source>
</evidence>
<dbReference type="Proteomes" id="UP001457282">
    <property type="component" value="Unassembled WGS sequence"/>
</dbReference>
<reference evidence="2 3" key="1">
    <citation type="journal article" date="2023" name="G3 (Bethesda)">
        <title>A chromosome-length genome assembly and annotation of blackberry (Rubus argutus, cv. 'Hillquist').</title>
        <authorList>
            <person name="Bruna T."/>
            <person name="Aryal R."/>
            <person name="Dudchenko O."/>
            <person name="Sargent D.J."/>
            <person name="Mead D."/>
            <person name="Buti M."/>
            <person name="Cavallini A."/>
            <person name="Hytonen T."/>
            <person name="Andres J."/>
            <person name="Pham M."/>
            <person name="Weisz D."/>
            <person name="Mascagni F."/>
            <person name="Usai G."/>
            <person name="Natali L."/>
            <person name="Bassil N."/>
            <person name="Fernandez G.E."/>
            <person name="Lomsadze A."/>
            <person name="Armour M."/>
            <person name="Olukolu B."/>
            <person name="Poorten T."/>
            <person name="Britton C."/>
            <person name="Davik J."/>
            <person name="Ashrafi H."/>
            <person name="Aiden E.L."/>
            <person name="Borodovsky M."/>
            <person name="Worthington M."/>
        </authorList>
    </citation>
    <scope>NUCLEOTIDE SEQUENCE [LARGE SCALE GENOMIC DNA]</scope>
    <source>
        <strain evidence="2">PI 553951</strain>
    </source>
</reference>
<evidence type="ECO:0000313" key="2">
    <source>
        <dbReference type="EMBL" id="KAK9922372.1"/>
    </source>
</evidence>
<accession>A0AAW1WCC5</accession>
<comment type="caution">
    <text evidence="2">The sequence shown here is derived from an EMBL/GenBank/DDBJ whole genome shotgun (WGS) entry which is preliminary data.</text>
</comment>
<proteinExistence type="predicted"/>
<feature type="region of interest" description="Disordered" evidence="1">
    <location>
        <begin position="1"/>
        <end position="22"/>
    </location>
</feature>
<keyword evidence="3" id="KW-1185">Reference proteome</keyword>
<protein>
    <submittedName>
        <fullName evidence="2">Uncharacterized protein</fullName>
    </submittedName>
</protein>
<dbReference type="EMBL" id="JBEDUW010000006">
    <property type="protein sequence ID" value="KAK9922372.1"/>
    <property type="molecule type" value="Genomic_DNA"/>
</dbReference>
<sequence length="73" mass="7707">MMRLRTGVSGDTGKGSDLGTPRGEARWWQWRGEVVDAARSINSSVGCRGCSVGGRAGAELPWCRRGAAAAILM</sequence>
<gene>
    <name evidence="2" type="ORF">M0R45_030838</name>
</gene>
<name>A0AAW1WCC5_RUBAR</name>